<name>A0ABQ9DBN2_9PASS</name>
<organism evidence="2 3">
    <name type="scientific">Willisornis vidua</name>
    <name type="common">Xingu scale-backed antbird</name>
    <dbReference type="NCBI Taxonomy" id="1566151"/>
    <lineage>
        <taxon>Eukaryota</taxon>
        <taxon>Metazoa</taxon>
        <taxon>Chordata</taxon>
        <taxon>Craniata</taxon>
        <taxon>Vertebrata</taxon>
        <taxon>Euteleostomi</taxon>
        <taxon>Archelosauria</taxon>
        <taxon>Archosauria</taxon>
        <taxon>Dinosauria</taxon>
        <taxon>Saurischia</taxon>
        <taxon>Theropoda</taxon>
        <taxon>Coelurosauria</taxon>
        <taxon>Aves</taxon>
        <taxon>Neognathae</taxon>
        <taxon>Neoaves</taxon>
        <taxon>Telluraves</taxon>
        <taxon>Australaves</taxon>
        <taxon>Passeriformes</taxon>
        <taxon>Thamnophilidae</taxon>
        <taxon>Willisornis</taxon>
    </lineage>
</organism>
<dbReference type="Proteomes" id="UP001145742">
    <property type="component" value="Unassembled WGS sequence"/>
</dbReference>
<comment type="caution">
    <text evidence="2">The sequence shown here is derived from an EMBL/GenBank/DDBJ whole genome shotgun (WGS) entry which is preliminary data.</text>
</comment>
<feature type="compositionally biased region" description="Basic and acidic residues" evidence="1">
    <location>
        <begin position="38"/>
        <end position="63"/>
    </location>
</feature>
<dbReference type="EMBL" id="WHWB01033841">
    <property type="protein sequence ID" value="KAJ7416309.1"/>
    <property type="molecule type" value="Genomic_DNA"/>
</dbReference>
<keyword evidence="3" id="KW-1185">Reference proteome</keyword>
<reference evidence="2" key="1">
    <citation type="submission" date="2019-10" db="EMBL/GenBank/DDBJ databases">
        <authorList>
            <person name="Soares A.E.R."/>
            <person name="Aleixo A."/>
            <person name="Schneider P."/>
            <person name="Miyaki C.Y."/>
            <person name="Schneider M.P."/>
            <person name="Mello C."/>
            <person name="Vasconcelos A.T.R."/>
        </authorList>
    </citation>
    <scope>NUCLEOTIDE SEQUENCE</scope>
    <source>
        <tissue evidence="2">Muscle</tissue>
    </source>
</reference>
<feature type="region of interest" description="Disordered" evidence="1">
    <location>
        <begin position="75"/>
        <end position="113"/>
    </location>
</feature>
<protein>
    <submittedName>
        <fullName evidence="2">Uncharacterized protein</fullName>
    </submittedName>
</protein>
<evidence type="ECO:0000313" key="3">
    <source>
        <dbReference type="Proteomes" id="UP001145742"/>
    </source>
</evidence>
<gene>
    <name evidence="2" type="ORF">WISP_72308</name>
</gene>
<sequence length="148" mass="16748">MSASDWRWVNTSSRPTMQDGKEAPPKLVLPLSFPGLPKQEESMEKRENNRKEDTAARQDDVTTLVYRRELAHKSLGEATCSSSSKKKPSPSEQVIKDKDESTQSQPKAKCLGQIGSCLDRTSMEVGWKLDYEIPADLRCPEESFPLFW</sequence>
<feature type="compositionally biased region" description="Polar residues" evidence="1">
    <location>
        <begin position="1"/>
        <end position="16"/>
    </location>
</feature>
<evidence type="ECO:0000313" key="2">
    <source>
        <dbReference type="EMBL" id="KAJ7416309.1"/>
    </source>
</evidence>
<feature type="region of interest" description="Disordered" evidence="1">
    <location>
        <begin position="1"/>
        <end position="63"/>
    </location>
</feature>
<evidence type="ECO:0000256" key="1">
    <source>
        <dbReference type="SAM" id="MobiDB-lite"/>
    </source>
</evidence>
<proteinExistence type="predicted"/>
<accession>A0ABQ9DBN2</accession>